<protein>
    <submittedName>
        <fullName evidence="1">Uncharacterized protein</fullName>
    </submittedName>
</protein>
<proteinExistence type="predicted"/>
<sequence>MAMAAATPLPAAPAMPPALAEFRNGQVVCDRPDPQRHLCWSISRVKAASGGRWVLHIEGRIEPTNNLTVALAAPLFLRDQMYCYHLTEELRQSQVVHDNGRLLAGAERQAVFERTRPLLSLIMDRDVCTRLIRKGDVVMRFLTLYGPQGSLTKPPRAAAVLPANTDYRLLP</sequence>
<dbReference type="Proteomes" id="UP000753724">
    <property type="component" value="Unassembled WGS sequence"/>
</dbReference>
<organism evidence="1 2">
    <name type="scientific">Novosphingobium ovatum</name>
    <dbReference type="NCBI Taxonomy" id="1908523"/>
    <lineage>
        <taxon>Bacteria</taxon>
        <taxon>Pseudomonadati</taxon>
        <taxon>Pseudomonadota</taxon>
        <taxon>Alphaproteobacteria</taxon>
        <taxon>Sphingomonadales</taxon>
        <taxon>Sphingomonadaceae</taxon>
        <taxon>Novosphingobium</taxon>
    </lineage>
</organism>
<evidence type="ECO:0000313" key="2">
    <source>
        <dbReference type="Proteomes" id="UP000753724"/>
    </source>
</evidence>
<comment type="caution">
    <text evidence="1">The sequence shown here is derived from an EMBL/GenBank/DDBJ whole genome shotgun (WGS) entry which is preliminary data.</text>
</comment>
<accession>A0ABW9XDJ5</accession>
<gene>
    <name evidence="1" type="ORF">GTZ99_08495</name>
</gene>
<keyword evidence="2" id="KW-1185">Reference proteome</keyword>
<name>A0ABW9XDJ5_9SPHN</name>
<evidence type="ECO:0000313" key="1">
    <source>
        <dbReference type="EMBL" id="NBC36595.1"/>
    </source>
</evidence>
<dbReference type="EMBL" id="JAAAPO010000003">
    <property type="protein sequence ID" value="NBC36595.1"/>
    <property type="molecule type" value="Genomic_DNA"/>
</dbReference>
<reference evidence="2" key="1">
    <citation type="submission" date="2020-01" db="EMBL/GenBank/DDBJ databases">
        <title>Sphingomonas sp. strain CSW-10.</title>
        <authorList>
            <person name="Chen W.-M."/>
        </authorList>
    </citation>
    <scope>NUCLEOTIDE SEQUENCE [LARGE SCALE GENOMIC DNA]</scope>
    <source>
        <strain evidence="2">FSY-8</strain>
    </source>
</reference>